<dbReference type="GO" id="GO:0003824">
    <property type="term" value="F:catalytic activity"/>
    <property type="evidence" value="ECO:0007669"/>
    <property type="project" value="InterPro"/>
</dbReference>
<evidence type="ECO:0000256" key="6">
    <source>
        <dbReference type="ARBA" id="ARBA00023014"/>
    </source>
</evidence>
<dbReference type="InterPro" id="IPR034391">
    <property type="entry name" value="AdoMet-like_SPASM_containing"/>
</dbReference>
<keyword evidence="4" id="KW-0479">Metal-binding</keyword>
<dbReference type="InterPro" id="IPR058240">
    <property type="entry name" value="rSAM_sf"/>
</dbReference>
<dbReference type="Proteomes" id="UP000069015">
    <property type="component" value="Chromosome 1"/>
</dbReference>
<dbReference type="CDD" id="cd01335">
    <property type="entry name" value="Radical_SAM"/>
    <property type="match status" value="1"/>
</dbReference>
<dbReference type="InterPro" id="IPR007197">
    <property type="entry name" value="rSAM"/>
</dbReference>
<dbReference type="PROSITE" id="PS51918">
    <property type="entry name" value="RADICAL_SAM"/>
    <property type="match status" value="1"/>
</dbReference>
<accession>A0A0L0EV47</accession>
<dbReference type="PATRIC" id="fig|43658.6.peg.1929"/>
<dbReference type="Proteomes" id="UP000036850">
    <property type="component" value="Unassembled WGS sequence"/>
</dbReference>
<dbReference type="Pfam" id="PF04055">
    <property type="entry name" value="Radical_SAM"/>
    <property type="match status" value="1"/>
</dbReference>
<keyword evidence="3" id="KW-0949">S-adenosyl-L-methionine</keyword>
<dbReference type="GO" id="GO:0051536">
    <property type="term" value="F:iron-sulfur cluster binding"/>
    <property type="evidence" value="ECO:0007669"/>
    <property type="project" value="UniProtKB-KW"/>
</dbReference>
<dbReference type="InterPro" id="IPR023885">
    <property type="entry name" value="4Fe4S-binding_SPASM_dom"/>
</dbReference>
<evidence type="ECO:0000313" key="8">
    <source>
        <dbReference type="EMBL" id="ALU44781.1"/>
    </source>
</evidence>
<organism evidence="9 10">
    <name type="scientific">Pseudoalteromonas rubra</name>
    <dbReference type="NCBI Taxonomy" id="43658"/>
    <lineage>
        <taxon>Bacteria</taxon>
        <taxon>Pseudomonadati</taxon>
        <taxon>Pseudomonadota</taxon>
        <taxon>Gammaproteobacteria</taxon>
        <taxon>Alteromonadales</taxon>
        <taxon>Pseudoalteromonadaceae</taxon>
        <taxon>Pseudoalteromonas</taxon>
    </lineage>
</organism>
<dbReference type="KEGG" id="prr:AT705_18620"/>
<dbReference type="EMBL" id="LFZX01000026">
    <property type="protein sequence ID" value="KNC68347.1"/>
    <property type="molecule type" value="Genomic_DNA"/>
</dbReference>
<evidence type="ECO:0000256" key="3">
    <source>
        <dbReference type="ARBA" id="ARBA00022691"/>
    </source>
</evidence>
<name>A0A0L0EV47_9GAMM</name>
<evidence type="ECO:0000313" key="11">
    <source>
        <dbReference type="Proteomes" id="UP000069015"/>
    </source>
</evidence>
<keyword evidence="6" id="KW-0411">Iron-sulfur</keyword>
<gene>
    <name evidence="9" type="ORF">AC626_05390</name>
    <name evidence="8" type="ORF">AT705_18620</name>
</gene>
<dbReference type="InterPro" id="IPR050377">
    <property type="entry name" value="Radical_SAM_PqqE_MftC-like"/>
</dbReference>
<dbReference type="SFLD" id="SFLDG01387">
    <property type="entry name" value="BtrN-like_SPASM_domain_contain"/>
    <property type="match status" value="1"/>
</dbReference>
<evidence type="ECO:0000256" key="5">
    <source>
        <dbReference type="ARBA" id="ARBA00023004"/>
    </source>
</evidence>
<dbReference type="Pfam" id="PF13186">
    <property type="entry name" value="SPASM"/>
    <property type="match status" value="1"/>
</dbReference>
<evidence type="ECO:0000256" key="1">
    <source>
        <dbReference type="ARBA" id="ARBA00001966"/>
    </source>
</evidence>
<dbReference type="RefSeq" id="WP_049863686.1">
    <property type="nucleotide sequence ID" value="NZ_CP013611.1"/>
</dbReference>
<dbReference type="Gene3D" id="3.20.20.70">
    <property type="entry name" value="Aldolase class I"/>
    <property type="match status" value="1"/>
</dbReference>
<dbReference type="SFLD" id="SFLDG01067">
    <property type="entry name" value="SPASM/twitch_domain_containing"/>
    <property type="match status" value="1"/>
</dbReference>
<dbReference type="InterPro" id="IPR013785">
    <property type="entry name" value="Aldolase_TIM"/>
</dbReference>
<comment type="cofactor">
    <cofactor evidence="1">
        <name>[4Fe-4S] cluster</name>
        <dbReference type="ChEBI" id="CHEBI:49883"/>
    </cofactor>
</comment>
<dbReference type="PANTHER" id="PTHR11228:SF34">
    <property type="entry name" value="TUNGSTEN-CONTAINING ALDEHYDE FERREDOXIN OXIDOREDUCTASE COFACTOR MODIFYING PROTEIN"/>
    <property type="match status" value="1"/>
</dbReference>
<keyword evidence="2" id="KW-0004">4Fe-4S</keyword>
<dbReference type="SFLD" id="SFLDS00029">
    <property type="entry name" value="Radical_SAM"/>
    <property type="match status" value="1"/>
</dbReference>
<evidence type="ECO:0000313" key="9">
    <source>
        <dbReference type="EMBL" id="KNC68347.1"/>
    </source>
</evidence>
<dbReference type="EMBL" id="CP013611">
    <property type="protein sequence ID" value="ALU44781.1"/>
    <property type="molecule type" value="Genomic_DNA"/>
</dbReference>
<reference evidence="8 11" key="3">
    <citation type="submission" date="2015-12" db="EMBL/GenBank/DDBJ databases">
        <title>Complete genome sequence of Pseudoalteromonas rubra SCSIO 6842, harboring a conjugative plasmid.</title>
        <authorList>
            <person name="Li B."/>
            <person name="Wang X."/>
        </authorList>
    </citation>
    <scope>NUCLEOTIDE SEQUENCE [LARGE SCALE GENOMIC DNA]</scope>
    <source>
        <strain evidence="8 11">SCSIO 6842</strain>
    </source>
</reference>
<evidence type="ECO:0000256" key="2">
    <source>
        <dbReference type="ARBA" id="ARBA00022485"/>
    </source>
</evidence>
<keyword evidence="5" id="KW-0408">Iron</keyword>
<dbReference type="CDD" id="cd21109">
    <property type="entry name" value="SPASM"/>
    <property type="match status" value="1"/>
</dbReference>
<sequence>MSKYKLPLKPYPNRVLMDLSSDCNLKCPMCVVHGNTDDPKVLEIIKKNMKVTDAKQILDEIEGHTETIGPGLWSEPLMGRDILMHLNSMKRRGFKISMNSNGLLLNKKMAANLVEIDVDSITVSVDSTTNETLSKIRGVEKLEKIEQHVKQLLAIRGDAPSPRIGVSFTKQAENLHEEAEFIEKWTQIVDFVRIGEVFEEGKFPNIEIDQSKRIPCAELYETMTIHTNGDVSICCLDGFKDVVVGNAVQEGVKNVWQGEKLNEIRRHHENGDWDKVPFCKNCDRWASSQYEERTEGNLLIRKSAEFTFYNRLDRLNTWKK</sequence>
<proteinExistence type="predicted"/>
<protein>
    <submittedName>
        <fullName evidence="9">Molybdopterin biosynthesis protein MoeA</fullName>
    </submittedName>
</protein>
<dbReference type="GO" id="GO:0046872">
    <property type="term" value="F:metal ion binding"/>
    <property type="evidence" value="ECO:0007669"/>
    <property type="project" value="UniProtKB-KW"/>
</dbReference>
<evidence type="ECO:0000259" key="7">
    <source>
        <dbReference type="PROSITE" id="PS51918"/>
    </source>
</evidence>
<reference evidence="9" key="2">
    <citation type="submission" date="2015-07" db="EMBL/GenBank/DDBJ databases">
        <title>MeaNS - Measles Nucleotide Surveillance Program.</title>
        <authorList>
            <person name="Tran T."/>
            <person name="Druce J."/>
        </authorList>
    </citation>
    <scope>NUCLEOTIDE SEQUENCE</scope>
    <source>
        <strain evidence="9">OCN096</strain>
    </source>
</reference>
<feature type="domain" description="Radical SAM core" evidence="7">
    <location>
        <begin position="9"/>
        <end position="230"/>
    </location>
</feature>
<dbReference type="AlphaFoldDB" id="A0A0L0EV47"/>
<dbReference type="SUPFAM" id="SSF102114">
    <property type="entry name" value="Radical SAM enzymes"/>
    <property type="match status" value="1"/>
</dbReference>
<reference evidence="10" key="1">
    <citation type="submission" date="2015-07" db="EMBL/GenBank/DDBJ databases">
        <title>Draft genome sequence of a Pseudoalteromonas rubra strain, OCN096, isolated from Kaneohe Bay, Oahu, Hawaii.</title>
        <authorList>
            <person name="Beurmann S."/>
            <person name="Ushijima B."/>
            <person name="Belcaid M."/>
            <person name="Callahan S.M."/>
            <person name="Aeby G.S."/>
        </authorList>
    </citation>
    <scope>NUCLEOTIDE SEQUENCE [LARGE SCALE GENOMIC DNA]</scope>
    <source>
        <strain evidence="10">OCN096</strain>
    </source>
</reference>
<evidence type="ECO:0000313" key="10">
    <source>
        <dbReference type="Proteomes" id="UP000036850"/>
    </source>
</evidence>
<evidence type="ECO:0000256" key="4">
    <source>
        <dbReference type="ARBA" id="ARBA00022723"/>
    </source>
</evidence>
<dbReference type="PANTHER" id="PTHR11228">
    <property type="entry name" value="RADICAL SAM DOMAIN PROTEIN"/>
    <property type="match status" value="1"/>
</dbReference>